<evidence type="ECO:0000256" key="7">
    <source>
        <dbReference type="ARBA" id="ARBA00022801"/>
    </source>
</evidence>
<evidence type="ECO:0000256" key="3">
    <source>
        <dbReference type="ARBA" id="ARBA00022475"/>
    </source>
</evidence>
<keyword evidence="5" id="KW-0812">Transmembrane</keyword>
<name>A0A9P6Q7U6_9FUNG</name>
<feature type="region of interest" description="Disordered" evidence="15">
    <location>
        <begin position="950"/>
        <end position="1021"/>
    </location>
</feature>
<feature type="compositionally biased region" description="Pro residues" evidence="15">
    <location>
        <begin position="1115"/>
        <end position="1129"/>
    </location>
</feature>
<evidence type="ECO:0000256" key="6">
    <source>
        <dbReference type="ARBA" id="ARBA00022723"/>
    </source>
</evidence>
<comment type="caution">
    <text evidence="17">The sequence shown here is derived from an EMBL/GenBank/DDBJ whole genome shotgun (WGS) entry which is preliminary data.</text>
</comment>
<feature type="region of interest" description="Disordered" evidence="15">
    <location>
        <begin position="311"/>
        <end position="363"/>
    </location>
</feature>
<keyword evidence="4" id="KW-0597">Phosphoprotein</keyword>
<keyword evidence="11" id="KW-0443">Lipid metabolism</keyword>
<dbReference type="GO" id="GO:0046872">
    <property type="term" value="F:metal ion binding"/>
    <property type="evidence" value="ECO:0007669"/>
    <property type="project" value="UniProtKB-KW"/>
</dbReference>
<keyword evidence="10" id="KW-1133">Transmembrane helix</keyword>
<evidence type="ECO:0000313" key="18">
    <source>
        <dbReference type="Proteomes" id="UP000807716"/>
    </source>
</evidence>
<feature type="compositionally biased region" description="Polar residues" evidence="15">
    <location>
        <begin position="867"/>
        <end position="877"/>
    </location>
</feature>
<comment type="catalytic activity">
    <reaction evidence="13">
        <text>a 1,2-diacyl-sn-glycerol + H2O = a 2-acylglycerol + a fatty acid + H(+)</text>
        <dbReference type="Rhea" id="RHEA:33275"/>
        <dbReference type="ChEBI" id="CHEBI:15377"/>
        <dbReference type="ChEBI" id="CHEBI:15378"/>
        <dbReference type="ChEBI" id="CHEBI:17389"/>
        <dbReference type="ChEBI" id="CHEBI:17815"/>
        <dbReference type="ChEBI" id="CHEBI:28868"/>
        <dbReference type="EC" id="3.1.1.116"/>
    </reaction>
    <physiologicalReaction direction="left-to-right" evidence="13">
        <dbReference type="Rhea" id="RHEA:33276"/>
    </physiologicalReaction>
</comment>
<dbReference type="EMBL" id="JAAAJB010000247">
    <property type="protein sequence ID" value="KAG0260472.1"/>
    <property type="molecule type" value="Genomic_DNA"/>
</dbReference>
<sequence length="1239" mass="134889">MLSTSFGLGIARFVVSGVDQAIGKVVQTVAGEASNGQVGLSPSQVTSLPFRAALLGINFSDVLVQTILEVVDGSVTLALTTIKDGMDLMDSLFGTGPYASDSQGGHLGQASETFREVWMILSREWASMNEASYPKLEGLRLFMAYIAIQFATAEAWERQRVESHCQLVGLCYEALDEQHGSKNAWRAIGPWPVEWRRTARMDEEEEEEEEEEGEGEDDRMGSMEASVLSNLSGRFSLSAPSPPPVHVVRGQKAQDLPAEALWRSTSTAIPNTTATTSTLALGEQSDEDAMGPPPPHYHATDAFPPLEPLPLSSTMRRGSIKANPGIEKSHQQHSEGEEEEEELLTRQPRRGVLPPPPSLAKAPIIQPTAPMALGGDGGAGDEEDSTLYPILDWRDEHVPFSRAQTPILTRRPDRMEKLDTPPSSRREADADDAAGTAVDCKGIKGGKHSSAFPAPTRSASFPTAGSTNPWQPSTLRGGGRSGRPRGGGRRHTVGGEPRRGARDDDEPNAELQRFLADSYRFSRFCSAMYGELFLTWMGSTDIVLPQSASEGETAAHQQGVGTENGFNGVQANGGSGGNGVNGSGISPVDHHFSAYTGTPLGSILYSSDEAATLRTGAMGEQEKYYAPRYYILDDAESKQIVLVLRGTKSLHDVMVDLTCDAADLVLDHETPVASAASRRRHHDHNHNHHQHHHHRHPYKVHGGFLKAARTMASVDTLGIQERIHWALRDRPDYSLLVIGHSLGAGIASVLALLWADPTTGLTPPLPLSRTTRTKTRSSVHTTTVAEMMALPPGRRVRCYAYGSPKVMCPRLSRRSTKIITSISYGEDVVGRLSLGSVRNIGHAMRALLTLRQPSPSSSPSSSELACDQQQSSQSSHRNAAPDSHTTASTSPSSSPTNDSATATTSIGLEIVQKVIRWRLTKEAHLLEEFKEIRRLMHREMLRYERLNNAKDEEEEEVHDDYGWSSSDSDNGNNDDKRNAHPHPASRPGQRQGRRGRGREGVRASNRSTAKEEEEEEEALAAEKCPALVPGGKVLWIRPSAIEQAFQDQDERAHPVDHMKHQFEWDPFQHDNHGLGHAASLTDRFKRNWNAVAGHDGGGIQNGTAAAASSPSSSLPLPPPPSVPPPPPPHYQQQEQRVSNRILYRMYATTRPENVFEEMLFSRRMWSDHLPVTYEYILAGKHAVPPSSTSAVGSSSSASPSSSPSSTSHSTFSSRPSSPMMAAGVATPIKAFSGFVRKPR</sequence>
<accession>A0A9P6Q7U6</accession>
<feature type="compositionally biased region" description="Polar residues" evidence="15">
    <location>
        <begin position="457"/>
        <end position="474"/>
    </location>
</feature>
<dbReference type="InterPro" id="IPR029058">
    <property type="entry name" value="AB_hydrolase_fold"/>
</dbReference>
<dbReference type="Gene3D" id="3.40.50.1820">
    <property type="entry name" value="alpha/beta hydrolase"/>
    <property type="match status" value="1"/>
</dbReference>
<feature type="compositionally biased region" description="Low complexity" evidence="15">
    <location>
        <begin position="853"/>
        <end position="862"/>
    </location>
</feature>
<feature type="region of interest" description="Disordered" evidence="15">
    <location>
        <begin position="402"/>
        <end position="507"/>
    </location>
</feature>
<feature type="region of interest" description="Disordered" evidence="15">
    <location>
        <begin position="1091"/>
        <end position="1135"/>
    </location>
</feature>
<feature type="compositionally biased region" description="Low complexity" evidence="15">
    <location>
        <begin position="962"/>
        <end position="971"/>
    </location>
</feature>
<evidence type="ECO:0000259" key="16">
    <source>
        <dbReference type="Pfam" id="PF01764"/>
    </source>
</evidence>
<gene>
    <name evidence="17" type="ORF">DFQ27_003500</name>
</gene>
<feature type="compositionally biased region" description="Basic residues" evidence="15">
    <location>
        <begin position="482"/>
        <end position="492"/>
    </location>
</feature>
<dbReference type="EC" id="3.1.1.116" evidence="14"/>
<evidence type="ECO:0000256" key="12">
    <source>
        <dbReference type="ARBA" id="ARBA00023136"/>
    </source>
</evidence>
<dbReference type="PANTHER" id="PTHR45792">
    <property type="entry name" value="DIACYLGLYCEROL LIPASE HOMOLOG-RELATED"/>
    <property type="match status" value="1"/>
</dbReference>
<dbReference type="InterPro" id="IPR052214">
    <property type="entry name" value="DAG_Lipase-Related"/>
</dbReference>
<dbReference type="CDD" id="cd00519">
    <property type="entry name" value="Lipase_3"/>
    <property type="match status" value="1"/>
</dbReference>
<evidence type="ECO:0000313" key="17">
    <source>
        <dbReference type="EMBL" id="KAG0260472.1"/>
    </source>
</evidence>
<dbReference type="OrthoDB" id="438440at2759"/>
<evidence type="ECO:0000256" key="1">
    <source>
        <dbReference type="ARBA" id="ARBA00001913"/>
    </source>
</evidence>
<feature type="compositionally biased region" description="Polar residues" evidence="15">
    <location>
        <begin position="549"/>
        <end position="561"/>
    </location>
</feature>
<feature type="compositionally biased region" description="Low complexity" evidence="15">
    <location>
        <begin position="1184"/>
        <end position="1218"/>
    </location>
</feature>
<keyword evidence="7" id="KW-0378">Hydrolase</keyword>
<evidence type="ECO:0000256" key="5">
    <source>
        <dbReference type="ARBA" id="ARBA00022692"/>
    </source>
</evidence>
<evidence type="ECO:0000256" key="10">
    <source>
        <dbReference type="ARBA" id="ARBA00022989"/>
    </source>
</evidence>
<evidence type="ECO:0000256" key="15">
    <source>
        <dbReference type="SAM" id="MobiDB-lite"/>
    </source>
</evidence>
<dbReference type="AlphaFoldDB" id="A0A9P6Q7U6"/>
<evidence type="ECO:0000256" key="8">
    <source>
        <dbReference type="ARBA" id="ARBA00022837"/>
    </source>
</evidence>
<dbReference type="Proteomes" id="UP000807716">
    <property type="component" value="Unassembled WGS sequence"/>
</dbReference>
<evidence type="ECO:0000256" key="13">
    <source>
        <dbReference type="ARBA" id="ARBA00024531"/>
    </source>
</evidence>
<keyword evidence="6" id="KW-0479">Metal-binding</keyword>
<evidence type="ECO:0000256" key="14">
    <source>
        <dbReference type="ARBA" id="ARBA00026104"/>
    </source>
</evidence>
<protein>
    <recommendedName>
        <fullName evidence="14">sn-1-specific diacylglycerol lipase</fullName>
        <ecNumber evidence="14">3.1.1.116</ecNumber>
    </recommendedName>
</protein>
<feature type="region of interest" description="Disordered" evidence="15">
    <location>
        <begin position="549"/>
        <end position="583"/>
    </location>
</feature>
<dbReference type="GO" id="GO:0046340">
    <property type="term" value="P:diacylglycerol catabolic process"/>
    <property type="evidence" value="ECO:0007669"/>
    <property type="project" value="TreeGrafter"/>
</dbReference>
<evidence type="ECO:0000256" key="4">
    <source>
        <dbReference type="ARBA" id="ARBA00022553"/>
    </source>
</evidence>
<feature type="compositionally biased region" description="Low complexity" evidence="15">
    <location>
        <begin position="880"/>
        <end position="901"/>
    </location>
</feature>
<feature type="compositionally biased region" description="Gly residues" evidence="15">
    <location>
        <begin position="571"/>
        <end position="582"/>
    </location>
</feature>
<feature type="compositionally biased region" description="Basic and acidic residues" evidence="15">
    <location>
        <begin position="410"/>
        <end position="428"/>
    </location>
</feature>
<keyword evidence="8" id="KW-0106">Calcium</keyword>
<evidence type="ECO:0000256" key="9">
    <source>
        <dbReference type="ARBA" id="ARBA00022963"/>
    </source>
</evidence>
<reference evidence="17" key="1">
    <citation type="journal article" date="2020" name="Fungal Divers.">
        <title>Resolving the Mortierellaceae phylogeny through synthesis of multi-gene phylogenetics and phylogenomics.</title>
        <authorList>
            <person name="Vandepol N."/>
            <person name="Liber J."/>
            <person name="Desiro A."/>
            <person name="Na H."/>
            <person name="Kennedy M."/>
            <person name="Barry K."/>
            <person name="Grigoriev I.V."/>
            <person name="Miller A.N."/>
            <person name="O'Donnell K."/>
            <person name="Stajich J.E."/>
            <person name="Bonito G."/>
        </authorList>
    </citation>
    <scope>NUCLEOTIDE SEQUENCE</scope>
    <source>
        <strain evidence="17">BC1065</strain>
    </source>
</reference>
<feature type="compositionally biased region" description="Acidic residues" evidence="15">
    <location>
        <begin position="202"/>
        <end position="217"/>
    </location>
</feature>
<feature type="region of interest" description="Disordered" evidence="15">
    <location>
        <begin position="1184"/>
        <end position="1220"/>
    </location>
</feature>
<evidence type="ECO:0000256" key="2">
    <source>
        <dbReference type="ARBA" id="ARBA00004651"/>
    </source>
</evidence>
<feature type="compositionally biased region" description="Basic residues" evidence="15">
    <location>
        <begin position="677"/>
        <end position="697"/>
    </location>
</feature>
<dbReference type="GO" id="GO:0005886">
    <property type="term" value="C:plasma membrane"/>
    <property type="evidence" value="ECO:0007669"/>
    <property type="project" value="UniProtKB-SubCell"/>
</dbReference>
<feature type="region of interest" description="Disordered" evidence="15">
    <location>
        <begin position="851"/>
        <end position="901"/>
    </location>
</feature>
<organism evidence="17 18">
    <name type="scientific">Actinomortierella ambigua</name>
    <dbReference type="NCBI Taxonomy" id="1343610"/>
    <lineage>
        <taxon>Eukaryota</taxon>
        <taxon>Fungi</taxon>
        <taxon>Fungi incertae sedis</taxon>
        <taxon>Mucoromycota</taxon>
        <taxon>Mortierellomycotina</taxon>
        <taxon>Mortierellomycetes</taxon>
        <taxon>Mortierellales</taxon>
        <taxon>Mortierellaceae</taxon>
        <taxon>Actinomortierella</taxon>
    </lineage>
</organism>
<feature type="region of interest" description="Disordered" evidence="15">
    <location>
        <begin position="199"/>
        <end position="221"/>
    </location>
</feature>
<dbReference type="InterPro" id="IPR002921">
    <property type="entry name" value="Fungal_lipase-type"/>
</dbReference>
<comment type="cofactor">
    <cofactor evidence="1">
        <name>Ca(2+)</name>
        <dbReference type="ChEBI" id="CHEBI:29108"/>
    </cofactor>
</comment>
<comment type="subcellular location">
    <subcellularLocation>
        <location evidence="2">Cell membrane</location>
        <topology evidence="2">Multi-pass membrane protein</topology>
    </subcellularLocation>
</comment>
<dbReference type="PANTHER" id="PTHR45792:SF8">
    <property type="entry name" value="DIACYLGLYCEROL LIPASE-ALPHA"/>
    <property type="match status" value="1"/>
</dbReference>
<keyword evidence="12" id="KW-0472">Membrane</keyword>
<feature type="domain" description="Fungal lipase-type" evidence="16">
    <location>
        <begin position="642"/>
        <end position="753"/>
    </location>
</feature>
<evidence type="ECO:0000256" key="11">
    <source>
        <dbReference type="ARBA" id="ARBA00023098"/>
    </source>
</evidence>
<dbReference type="GO" id="GO:0019369">
    <property type="term" value="P:arachidonate metabolic process"/>
    <property type="evidence" value="ECO:0007669"/>
    <property type="project" value="TreeGrafter"/>
</dbReference>
<dbReference type="GO" id="GO:0016298">
    <property type="term" value="F:lipase activity"/>
    <property type="evidence" value="ECO:0007669"/>
    <property type="project" value="TreeGrafter"/>
</dbReference>
<feature type="region of interest" description="Disordered" evidence="15">
    <location>
        <begin position="676"/>
        <end position="697"/>
    </location>
</feature>
<keyword evidence="9" id="KW-0442">Lipid degradation</keyword>
<keyword evidence="18" id="KW-1185">Reference proteome</keyword>
<proteinExistence type="predicted"/>
<keyword evidence="3" id="KW-1003">Cell membrane</keyword>
<dbReference type="SUPFAM" id="SSF53474">
    <property type="entry name" value="alpha/beta-Hydrolases"/>
    <property type="match status" value="1"/>
</dbReference>
<dbReference type="Pfam" id="PF01764">
    <property type="entry name" value="Lipase_3"/>
    <property type="match status" value="1"/>
</dbReference>